<keyword evidence="3" id="KW-0862">Zinc</keyword>
<feature type="compositionally biased region" description="Basic and acidic residues" evidence="6">
    <location>
        <begin position="34"/>
        <end position="46"/>
    </location>
</feature>
<sequence length="338" mass="38586">MRGYVPPMCDDRHIDTINGNEVPNLSPLIKGKPKVRDSDDYEDHPSIKGPMKKRRMYIVESDDEESDCGDQNSMDLNNPNNVTFSIALESVRREFYSCSQPIDEPIWRSEVWPKSLKAPTDDNIGLYFFPHKMRVNKGMDQLVKDIVENDMTLCAVVGEARMLVFPSTLLPEKYQTFQGKHYLWGAFKRREEHQHQQAVAASKQQHGLDQHCKKDVVSNLHDEAQRKDDPYNIQETLATRKHALRLGKKPQLSVTEVDRHNDMVEEECAEARAMERTNQTHVADASIDVASANIHGRVVGLLLQQTPRVEELIREMQREGKLVATLEGKMIGATTMLP</sequence>
<proteinExistence type="predicted"/>
<dbReference type="PANTHER" id="PTHR33304">
    <property type="match status" value="1"/>
</dbReference>
<evidence type="ECO:0000259" key="7">
    <source>
        <dbReference type="Pfam" id="PF23121"/>
    </source>
</evidence>
<dbReference type="InterPro" id="IPR056280">
    <property type="entry name" value="AIPP2-like_SPOC"/>
</dbReference>
<evidence type="ECO:0000256" key="3">
    <source>
        <dbReference type="ARBA" id="ARBA00022833"/>
    </source>
</evidence>
<keyword evidence="2" id="KW-0863">Zinc-finger</keyword>
<evidence type="ECO:0000256" key="6">
    <source>
        <dbReference type="SAM" id="MobiDB-lite"/>
    </source>
</evidence>
<dbReference type="GO" id="GO:0140566">
    <property type="term" value="F:histone reader activity"/>
    <property type="evidence" value="ECO:0007669"/>
    <property type="project" value="InterPro"/>
</dbReference>
<reference evidence="8" key="2">
    <citation type="submission" date="2021-02" db="EMBL/GenBank/DDBJ databases">
        <authorList>
            <person name="Kimball J.A."/>
            <person name="Haas M.W."/>
            <person name="Macchietto M."/>
            <person name="Kono T."/>
            <person name="Duquette J."/>
            <person name="Shao M."/>
        </authorList>
    </citation>
    <scope>NUCLEOTIDE SEQUENCE</scope>
    <source>
        <tissue evidence="8">Fresh leaf tissue</tissue>
    </source>
</reference>
<dbReference type="GO" id="GO:0034244">
    <property type="term" value="P:negative regulation of transcription elongation by RNA polymerase II"/>
    <property type="evidence" value="ECO:0007669"/>
    <property type="project" value="InterPro"/>
</dbReference>
<dbReference type="GO" id="GO:0008270">
    <property type="term" value="F:zinc ion binding"/>
    <property type="evidence" value="ECO:0007669"/>
    <property type="project" value="UniProtKB-KW"/>
</dbReference>
<evidence type="ECO:0000256" key="4">
    <source>
        <dbReference type="ARBA" id="ARBA00023015"/>
    </source>
</evidence>
<dbReference type="OrthoDB" id="787165at2759"/>
<keyword evidence="5" id="KW-0804">Transcription</keyword>
<name>A0A8J5VMT5_ZIZPA</name>
<protein>
    <recommendedName>
        <fullName evidence="7">AIPP2-like SPOC-like domain-containing protein</fullName>
    </recommendedName>
</protein>
<organism evidence="8 9">
    <name type="scientific">Zizania palustris</name>
    <name type="common">Northern wild rice</name>
    <dbReference type="NCBI Taxonomy" id="103762"/>
    <lineage>
        <taxon>Eukaryota</taxon>
        <taxon>Viridiplantae</taxon>
        <taxon>Streptophyta</taxon>
        <taxon>Embryophyta</taxon>
        <taxon>Tracheophyta</taxon>
        <taxon>Spermatophyta</taxon>
        <taxon>Magnoliopsida</taxon>
        <taxon>Liliopsida</taxon>
        <taxon>Poales</taxon>
        <taxon>Poaceae</taxon>
        <taxon>BOP clade</taxon>
        <taxon>Oryzoideae</taxon>
        <taxon>Oryzeae</taxon>
        <taxon>Zizaniinae</taxon>
        <taxon>Zizania</taxon>
    </lineage>
</organism>
<dbReference type="AlphaFoldDB" id="A0A8J5VMT5"/>
<comment type="caution">
    <text evidence="8">The sequence shown here is derived from an EMBL/GenBank/DDBJ whole genome shotgun (WGS) entry which is preliminary data.</text>
</comment>
<keyword evidence="1" id="KW-0479">Metal-binding</keyword>
<gene>
    <name evidence="8" type="ORF">GUJ93_ZPchr0009g2414</name>
</gene>
<evidence type="ECO:0000256" key="2">
    <source>
        <dbReference type="ARBA" id="ARBA00022771"/>
    </source>
</evidence>
<evidence type="ECO:0000313" key="8">
    <source>
        <dbReference type="EMBL" id="KAG8050584.1"/>
    </source>
</evidence>
<dbReference type="Pfam" id="PF23121">
    <property type="entry name" value="SPOC_AIPP2"/>
    <property type="match status" value="1"/>
</dbReference>
<dbReference type="PANTHER" id="PTHR33304:SF49">
    <property type="entry name" value="OS12G0161500 PROTEIN"/>
    <property type="match status" value="1"/>
</dbReference>
<feature type="domain" description="AIPP2-like SPOC-like" evidence="7">
    <location>
        <begin position="107"/>
        <end position="187"/>
    </location>
</feature>
<accession>A0A8J5VMT5</accession>
<feature type="region of interest" description="Disordered" evidence="6">
    <location>
        <begin position="20"/>
        <end position="47"/>
    </location>
</feature>
<dbReference type="EMBL" id="JAAALK010000289">
    <property type="protein sequence ID" value="KAG8050584.1"/>
    <property type="molecule type" value="Genomic_DNA"/>
</dbReference>
<keyword evidence="4" id="KW-0805">Transcription regulation</keyword>
<evidence type="ECO:0000313" key="9">
    <source>
        <dbReference type="Proteomes" id="UP000729402"/>
    </source>
</evidence>
<dbReference type="InterPro" id="IPR049914">
    <property type="entry name" value="PHD1-3/5-6"/>
</dbReference>
<dbReference type="Proteomes" id="UP000729402">
    <property type="component" value="Unassembled WGS sequence"/>
</dbReference>
<keyword evidence="9" id="KW-1185">Reference proteome</keyword>
<reference evidence="8" key="1">
    <citation type="journal article" date="2021" name="bioRxiv">
        <title>Whole Genome Assembly and Annotation of Northern Wild Rice, Zizania palustris L., Supports a Whole Genome Duplication in the Zizania Genus.</title>
        <authorList>
            <person name="Haas M."/>
            <person name="Kono T."/>
            <person name="Macchietto M."/>
            <person name="Millas R."/>
            <person name="McGilp L."/>
            <person name="Shao M."/>
            <person name="Duquette J."/>
            <person name="Hirsch C.N."/>
            <person name="Kimball J."/>
        </authorList>
    </citation>
    <scope>NUCLEOTIDE SEQUENCE</scope>
    <source>
        <tissue evidence="8">Fresh leaf tissue</tissue>
    </source>
</reference>
<evidence type="ECO:0000256" key="1">
    <source>
        <dbReference type="ARBA" id="ARBA00022723"/>
    </source>
</evidence>
<evidence type="ECO:0000256" key="5">
    <source>
        <dbReference type="ARBA" id="ARBA00023163"/>
    </source>
</evidence>